<keyword evidence="5 9" id="KW-0378">Hydrolase</keyword>
<dbReference type="PANTHER" id="PTHR14218:SF15">
    <property type="entry name" value="TRIPEPTIDYL-PEPTIDASE 1"/>
    <property type="match status" value="1"/>
</dbReference>
<dbReference type="AlphaFoldDB" id="A0A8H5FWV4"/>
<keyword evidence="7 9" id="KW-0106">Calcium</keyword>
<dbReference type="PANTHER" id="PTHR14218">
    <property type="entry name" value="PROTEASE S8 TRIPEPTIDYL PEPTIDASE I CLN2"/>
    <property type="match status" value="1"/>
</dbReference>
<feature type="active site" description="Charge relay system" evidence="9">
    <location>
        <position position="851"/>
    </location>
</feature>
<keyword evidence="2 9" id="KW-0645">Protease</keyword>
<dbReference type="CDD" id="cd11377">
    <property type="entry name" value="Pro-peptidase_S53"/>
    <property type="match status" value="1"/>
</dbReference>
<keyword evidence="13" id="KW-1185">Reference proteome</keyword>
<accession>A0A8H5FWV4</accession>
<dbReference type="InterPro" id="IPR030400">
    <property type="entry name" value="Sedolisin_dom"/>
</dbReference>
<dbReference type="InterPro" id="IPR037293">
    <property type="entry name" value="Gal_Oxidase_central_sf"/>
</dbReference>
<dbReference type="Gene3D" id="2.130.10.80">
    <property type="entry name" value="Galactose oxidase/kelch, beta-propeller"/>
    <property type="match status" value="1"/>
</dbReference>
<dbReference type="InterPro" id="IPR050819">
    <property type="entry name" value="Tripeptidyl-peptidase_I"/>
</dbReference>
<dbReference type="OrthoDB" id="409122at2759"/>
<comment type="subcellular location">
    <subcellularLocation>
        <location evidence="1">Secreted</location>
        <location evidence="1">Extracellular space</location>
    </subcellularLocation>
</comment>
<dbReference type="PROSITE" id="PS51695">
    <property type="entry name" value="SEDOLISIN"/>
    <property type="match status" value="1"/>
</dbReference>
<dbReference type="Gene3D" id="3.40.50.200">
    <property type="entry name" value="Peptidase S8/S53 domain"/>
    <property type="match status" value="1"/>
</dbReference>
<proteinExistence type="predicted"/>
<feature type="domain" description="Peptidase S53" evidence="11">
    <location>
        <begin position="775"/>
        <end position="1128"/>
    </location>
</feature>
<feature type="binding site" evidence="9">
    <location>
        <position position="1088"/>
    </location>
    <ligand>
        <name>Ca(2+)</name>
        <dbReference type="ChEBI" id="CHEBI:29108"/>
    </ligand>
</feature>
<keyword evidence="6 9" id="KW-0720">Serine protease</keyword>
<evidence type="ECO:0000256" key="5">
    <source>
        <dbReference type="ARBA" id="ARBA00022801"/>
    </source>
</evidence>
<dbReference type="Gene3D" id="2.60.40.10">
    <property type="entry name" value="Immunoglobulins"/>
    <property type="match status" value="1"/>
</dbReference>
<dbReference type="GO" id="GO:0004252">
    <property type="term" value="F:serine-type endopeptidase activity"/>
    <property type="evidence" value="ECO:0007669"/>
    <property type="project" value="UniProtKB-UniRule"/>
</dbReference>
<dbReference type="SUPFAM" id="SSF50965">
    <property type="entry name" value="Galactose oxidase, central domain"/>
    <property type="match status" value="1"/>
</dbReference>
<dbReference type="GO" id="GO:0008240">
    <property type="term" value="F:tripeptidyl-peptidase activity"/>
    <property type="evidence" value="ECO:0007669"/>
    <property type="project" value="TreeGrafter"/>
</dbReference>
<keyword evidence="8" id="KW-0865">Zymogen</keyword>
<reference evidence="12 13" key="1">
    <citation type="journal article" date="2020" name="ISME J.">
        <title>Uncovering the hidden diversity of litter-decomposition mechanisms in mushroom-forming fungi.</title>
        <authorList>
            <person name="Floudas D."/>
            <person name="Bentzer J."/>
            <person name="Ahren D."/>
            <person name="Johansson T."/>
            <person name="Persson P."/>
            <person name="Tunlid A."/>
        </authorList>
    </citation>
    <scope>NUCLEOTIDE SEQUENCE [LARGE SCALE GENOMIC DNA]</scope>
    <source>
        <strain evidence="12 13">CBS 291.85</strain>
    </source>
</reference>
<dbReference type="InterPro" id="IPR014756">
    <property type="entry name" value="Ig_E-set"/>
</dbReference>
<evidence type="ECO:0000313" key="13">
    <source>
        <dbReference type="Proteomes" id="UP000559256"/>
    </source>
</evidence>
<comment type="caution">
    <text evidence="12">The sequence shown here is derived from an EMBL/GenBank/DDBJ whole genome shotgun (WGS) entry which is preliminary data.</text>
</comment>
<comment type="cofactor">
    <cofactor evidence="9">
        <name>Ca(2+)</name>
        <dbReference type="ChEBI" id="CHEBI:29108"/>
    </cofactor>
    <text evidence="9">Binds 1 Ca(2+) ion per subunit.</text>
</comment>
<dbReference type="SUPFAM" id="SSF81296">
    <property type="entry name" value="E set domains"/>
    <property type="match status" value="1"/>
</dbReference>
<gene>
    <name evidence="12" type="ORF">D9758_009234</name>
</gene>
<dbReference type="InterPro" id="IPR015366">
    <property type="entry name" value="S53_propep"/>
</dbReference>
<feature type="binding site" evidence="9">
    <location>
        <position position="1089"/>
    </location>
    <ligand>
        <name>Ca(2+)</name>
        <dbReference type="ChEBI" id="CHEBI:29108"/>
    </ligand>
</feature>
<evidence type="ECO:0000313" key="12">
    <source>
        <dbReference type="EMBL" id="KAF5352136.1"/>
    </source>
</evidence>
<evidence type="ECO:0000256" key="2">
    <source>
        <dbReference type="ARBA" id="ARBA00022670"/>
    </source>
</evidence>
<feature type="signal peptide" evidence="10">
    <location>
        <begin position="1"/>
        <end position="20"/>
    </location>
</feature>
<dbReference type="GO" id="GO:0005576">
    <property type="term" value="C:extracellular region"/>
    <property type="evidence" value="ECO:0007669"/>
    <property type="project" value="UniProtKB-SubCell"/>
</dbReference>
<organism evidence="12 13">
    <name type="scientific">Tetrapyrgos nigripes</name>
    <dbReference type="NCBI Taxonomy" id="182062"/>
    <lineage>
        <taxon>Eukaryota</taxon>
        <taxon>Fungi</taxon>
        <taxon>Dikarya</taxon>
        <taxon>Basidiomycota</taxon>
        <taxon>Agaricomycotina</taxon>
        <taxon>Agaricomycetes</taxon>
        <taxon>Agaricomycetidae</taxon>
        <taxon>Agaricales</taxon>
        <taxon>Marasmiineae</taxon>
        <taxon>Marasmiaceae</taxon>
        <taxon>Tetrapyrgos</taxon>
    </lineage>
</organism>
<evidence type="ECO:0000256" key="3">
    <source>
        <dbReference type="ARBA" id="ARBA00022723"/>
    </source>
</evidence>
<evidence type="ECO:0000256" key="8">
    <source>
        <dbReference type="ARBA" id="ARBA00023145"/>
    </source>
</evidence>
<evidence type="ECO:0000256" key="4">
    <source>
        <dbReference type="ARBA" id="ARBA00022729"/>
    </source>
</evidence>
<dbReference type="GO" id="GO:0006508">
    <property type="term" value="P:proteolysis"/>
    <property type="evidence" value="ECO:0007669"/>
    <property type="project" value="UniProtKB-KW"/>
</dbReference>
<evidence type="ECO:0000256" key="1">
    <source>
        <dbReference type="ARBA" id="ARBA00004239"/>
    </source>
</evidence>
<dbReference type="Pfam" id="PF09286">
    <property type="entry name" value="Pro-kuma_activ"/>
    <property type="match status" value="1"/>
</dbReference>
<feature type="binding site" evidence="9">
    <location>
        <position position="1109"/>
    </location>
    <ligand>
        <name>Ca(2+)</name>
        <dbReference type="ChEBI" id="CHEBI:29108"/>
    </ligand>
</feature>
<sequence>MMRTSLALASLLCSIFLSTAARSEGLGWHFVQTGSTQLTAAQAMVVSPSLVVIFDRVLGDPLQINGHQAWGAVWNTDANNVTAIDLVTDTFCASGGFLSNGTMVSVGGNPVEVEDGQVDPAPDKDGLVGLRIWEPCGHPAGLNCTLFENPDTHSLAEKRWYPTSLRIFDGSLMIIGGIKENTTFFNDKERSASSFEFFPQKDGGVPRPSEFLDRSLPANLFPRSFALPDGKIFMVANNQTITYDIEEQTETILPDIPNGVRVTNPYDGTATLLPLSPPDYIPEVLVCGGTNTTDQLTNDDVYTLSSQDPASDQCSRIVLTPEGIKKGWEVDFMPEARVMPEMILMPNGKVLIINGGGTGYAAVKQVRDPVGQSNADHPVLTPVLYDYSAPLGSRFDREGLPTTDIARMYHSSVSLLPGGNIFIAGSNPGNGVHFNDKFPSEFRVEYLNPPYMTVARPSMSNVPEKVAYNDKFTVDIEIPEGLNTSIQVSLMDLGFSSHAFHSSSRLVFLEFTLSEDKKTLKMTAPPNNRVYPPGPAWLYITVDDVTSNGAQIMNVAVWLPGTMVHLLTFAALAFAAFASVTATPARRAMAVAEQRQVPVSFARAGKPDAETKLDLRIALRQKDMEALEKALYDVSTPDSSLYGQHLSLEEVTTYATPSEESVNTVTQWLQGNGVTDITLSGPFDDWISFRVSVSKADELLDTNFENFVHIESGERLVRTLQYSIPQDLLPHIDLVHPTTAFVRPLAKQPVMSVPIPGSANLTERALGAPDDCNGLVTPACLQSLYGIPATPATQSSNMIGVSGFVNQFAQNEDLRNFLGSLRPDMSPDTTFTVQSIDGGVNTQGPGLAGLEANLDVQYTLGLATDVPTVFITVGNQSSDGAGGFLDLIDTLNAESAPPQVLTTSYSFDEGDLGSALDNRICNAYMTLGARGVSLLFSSGDGGVSGGQPQSCTSFIPTFPGGCPFITSVGGTQGVDEIAADFSTGGFSGVFSRPSYQDDTVSAYLSALGSTDSGLFNASGRGFPDVAAQGVNIEIKSGSRTARVAGTSASSPIFASVIALINDRLVAAGKPVLGFLNPFLYANPQAFFDIASGSNPGCGTDGFPASSGWDPVTGLGTPNFAVLLTAAGL</sequence>
<feature type="active site" description="Charge relay system" evidence="9">
    <location>
        <position position="1047"/>
    </location>
</feature>
<dbReference type="Pfam" id="PF09118">
    <property type="entry name" value="GO-like_E_set"/>
    <property type="match status" value="1"/>
</dbReference>
<dbReference type="GO" id="GO:0046872">
    <property type="term" value="F:metal ion binding"/>
    <property type="evidence" value="ECO:0007669"/>
    <property type="project" value="UniProtKB-UniRule"/>
</dbReference>
<keyword evidence="3 9" id="KW-0479">Metal-binding</keyword>
<dbReference type="Proteomes" id="UP000559256">
    <property type="component" value="Unassembled WGS sequence"/>
</dbReference>
<keyword evidence="4 10" id="KW-0732">Signal</keyword>
<dbReference type="SUPFAM" id="SSF54897">
    <property type="entry name" value="Protease propeptides/inhibitors"/>
    <property type="match status" value="1"/>
</dbReference>
<feature type="binding site" evidence="9">
    <location>
        <position position="1107"/>
    </location>
    <ligand>
        <name>Ca(2+)</name>
        <dbReference type="ChEBI" id="CHEBI:29108"/>
    </ligand>
</feature>
<dbReference type="Pfam" id="PF07250">
    <property type="entry name" value="Glyoxal_oxid_N"/>
    <property type="match status" value="1"/>
</dbReference>
<dbReference type="InterPro" id="IPR036852">
    <property type="entry name" value="Peptidase_S8/S53_dom_sf"/>
</dbReference>
<dbReference type="InterPro" id="IPR015202">
    <property type="entry name" value="GO-like_E_set"/>
</dbReference>
<evidence type="ECO:0000256" key="6">
    <source>
        <dbReference type="ARBA" id="ARBA00022825"/>
    </source>
</evidence>
<dbReference type="SMART" id="SM00944">
    <property type="entry name" value="Pro-kuma_activ"/>
    <property type="match status" value="1"/>
</dbReference>
<evidence type="ECO:0000256" key="9">
    <source>
        <dbReference type="PROSITE-ProRule" id="PRU01032"/>
    </source>
</evidence>
<feature type="chain" id="PRO_5034400702" description="Peptidase S53 domain-containing protein" evidence="10">
    <location>
        <begin position="21"/>
        <end position="1128"/>
    </location>
</feature>
<dbReference type="InterPro" id="IPR009880">
    <property type="entry name" value="Glyoxal_oxidase_N"/>
</dbReference>
<dbReference type="EMBL" id="JAACJM010000067">
    <property type="protein sequence ID" value="KAF5352136.1"/>
    <property type="molecule type" value="Genomic_DNA"/>
</dbReference>
<evidence type="ECO:0000259" key="11">
    <source>
        <dbReference type="PROSITE" id="PS51695"/>
    </source>
</evidence>
<dbReference type="SUPFAM" id="SSF52743">
    <property type="entry name" value="Subtilisin-like"/>
    <property type="match status" value="1"/>
</dbReference>
<protein>
    <recommendedName>
        <fullName evidence="11">Peptidase S53 domain-containing protein</fullName>
    </recommendedName>
</protein>
<evidence type="ECO:0000256" key="7">
    <source>
        <dbReference type="ARBA" id="ARBA00022837"/>
    </source>
</evidence>
<feature type="active site" description="Charge relay system" evidence="9">
    <location>
        <position position="855"/>
    </location>
</feature>
<dbReference type="InterPro" id="IPR013783">
    <property type="entry name" value="Ig-like_fold"/>
</dbReference>
<evidence type="ECO:0000256" key="10">
    <source>
        <dbReference type="SAM" id="SignalP"/>
    </source>
</evidence>
<dbReference type="CDD" id="cd04056">
    <property type="entry name" value="Peptidases_S53"/>
    <property type="match status" value="1"/>
</dbReference>
<dbReference type="InterPro" id="IPR011043">
    <property type="entry name" value="Gal_Oxase/kelch_b-propeller"/>
</dbReference>
<name>A0A8H5FWV4_9AGAR</name>